<feature type="domain" description="Replication factor A C-terminal" evidence="13">
    <location>
        <begin position="461"/>
        <end position="606"/>
    </location>
</feature>
<comment type="similarity">
    <text evidence="2 9">Belongs to the replication factor A protein 1 family.</text>
</comment>
<reference evidence="15" key="1">
    <citation type="submission" date="2014-12" db="EMBL/GenBank/DDBJ databases">
        <title>Insight into the proteome of Arion vulgaris.</title>
        <authorList>
            <person name="Aradska J."/>
            <person name="Bulat T."/>
            <person name="Smidak R."/>
            <person name="Sarate P."/>
            <person name="Gangsoo J."/>
            <person name="Sialana F."/>
            <person name="Bilban M."/>
            <person name="Lubec G."/>
        </authorList>
    </citation>
    <scope>NUCLEOTIDE SEQUENCE</scope>
    <source>
        <tissue evidence="15">Skin</tissue>
    </source>
</reference>
<dbReference type="Pfam" id="PF04057">
    <property type="entry name" value="Rep-A_N"/>
    <property type="match status" value="1"/>
</dbReference>
<evidence type="ECO:0000259" key="13">
    <source>
        <dbReference type="Pfam" id="PF08646"/>
    </source>
</evidence>
<dbReference type="CDD" id="cd04477">
    <property type="entry name" value="RPA1N"/>
    <property type="match status" value="1"/>
</dbReference>
<dbReference type="SUPFAM" id="SSF50249">
    <property type="entry name" value="Nucleic acid-binding proteins"/>
    <property type="match status" value="4"/>
</dbReference>
<dbReference type="InterPro" id="IPR047192">
    <property type="entry name" value="Euk_RPA1_DBD_C"/>
</dbReference>
<dbReference type="AlphaFoldDB" id="A0A0B6ZRC4"/>
<keyword evidence="7 9" id="KW-0238">DNA-binding</keyword>
<dbReference type="Gene3D" id="2.40.50.140">
    <property type="entry name" value="Nucleic acid-binding proteins"/>
    <property type="match status" value="4"/>
</dbReference>
<dbReference type="InterPro" id="IPR004591">
    <property type="entry name" value="Rfa1"/>
</dbReference>
<evidence type="ECO:0000313" key="15">
    <source>
        <dbReference type="EMBL" id="CEK70295.1"/>
    </source>
</evidence>
<dbReference type="GO" id="GO:0008270">
    <property type="term" value="F:zinc ion binding"/>
    <property type="evidence" value="ECO:0007669"/>
    <property type="project" value="UniProtKB-KW"/>
</dbReference>
<dbReference type="FunFam" id="2.40.50.140:FF:000090">
    <property type="entry name" value="Replication protein A subunit"/>
    <property type="match status" value="1"/>
</dbReference>
<dbReference type="FunFam" id="2.40.50.140:FF:000041">
    <property type="entry name" value="Replication protein A subunit"/>
    <property type="match status" value="1"/>
</dbReference>
<feature type="compositionally biased region" description="Polar residues" evidence="10">
    <location>
        <begin position="158"/>
        <end position="171"/>
    </location>
</feature>
<sequence length="616" mass="68809">MMKLSNGVLLDILNGSTPDRPVFQVISTKKIESKNTVDRYRLLLSDGEYQCSQVMLAAQLNKVMANNDVTNYSVIEATKFMCNKLQGDKSIIILLDFNVLAKGEDVGAKIGNPVLIQPNQLPAPKTTSNTSSGQTLGNTSSVGALKPQTASLNSMKPILQNQGGQNNSLKASDNRTTPTTPTRVHTIASLTPYQNRWRIRARVTLKSSIRNWSNSRGTGRLFNVNLLDDSGEIRCTGFNEQVDKYYPMLEVNKIFYFSKCTLKTADKRYSSLNSEYEMTMNPETIIEPCNDDVDLPTMNFDFVKISDLEKCKVGSNVDVIGVVKVCNDIGTVIAKQSQKEITKRDIQIVDQSGVAVNLTLWGEDALKFDGQGYPVVAGKGVKVSDFGGRSLSVQINSQLMVNPDVREANILRGWFENEGRDQVFSTFQNDGFSGGAGQTTNWKLFLQVKMENLGQGEKADYFTAKGTVIFIKKDNCMYQACPTADCNKKVVDQGNGLYRCEKCNREFPNYKWRMILSVNIADHTDNQWITCFQESAETVLGIKAEELGALRQNDEVQFDQVMQNALFKHYNFRLRAKVETYNEENRLKTVCVGATPVDWKEAGHRLSDLLSQMGLN</sequence>
<feature type="domain" description="Replication protein A OB" evidence="14">
    <location>
        <begin position="305"/>
        <end position="402"/>
    </location>
</feature>
<dbReference type="GO" id="GO:0006310">
    <property type="term" value="P:DNA recombination"/>
    <property type="evidence" value="ECO:0007669"/>
    <property type="project" value="InterPro"/>
</dbReference>
<dbReference type="GO" id="GO:0006260">
    <property type="term" value="P:DNA replication"/>
    <property type="evidence" value="ECO:0007669"/>
    <property type="project" value="UniProtKB-KW"/>
</dbReference>
<dbReference type="GO" id="GO:0003677">
    <property type="term" value="F:DNA binding"/>
    <property type="evidence" value="ECO:0007669"/>
    <property type="project" value="UniProtKB-KW"/>
</dbReference>
<keyword evidence="5 9" id="KW-0863">Zinc-finger</keyword>
<evidence type="ECO:0000256" key="1">
    <source>
        <dbReference type="ARBA" id="ARBA00004123"/>
    </source>
</evidence>
<dbReference type="Pfam" id="PF16900">
    <property type="entry name" value="REPA_OB_2"/>
    <property type="match status" value="1"/>
</dbReference>
<dbReference type="InterPro" id="IPR012340">
    <property type="entry name" value="NA-bd_OB-fold"/>
</dbReference>
<dbReference type="CDD" id="cd04475">
    <property type="entry name" value="RPA1_DBD_B"/>
    <property type="match status" value="1"/>
</dbReference>
<evidence type="ECO:0000256" key="8">
    <source>
        <dbReference type="ARBA" id="ARBA00023242"/>
    </source>
</evidence>
<evidence type="ECO:0000259" key="14">
    <source>
        <dbReference type="Pfam" id="PF16900"/>
    </source>
</evidence>
<dbReference type="InterPro" id="IPR007199">
    <property type="entry name" value="Rep_factor-A_N"/>
</dbReference>
<evidence type="ECO:0000256" key="7">
    <source>
        <dbReference type="ARBA" id="ARBA00023125"/>
    </source>
</evidence>
<name>A0A0B6ZRC4_9EUPU</name>
<keyword evidence="3 9" id="KW-0235">DNA replication</keyword>
<feature type="domain" description="Replication factor-A protein 1 N-terminal" evidence="12">
    <location>
        <begin position="4"/>
        <end position="101"/>
    </location>
</feature>
<evidence type="ECO:0000256" key="6">
    <source>
        <dbReference type="ARBA" id="ARBA00022833"/>
    </source>
</evidence>
<dbReference type="PANTHER" id="PTHR47165">
    <property type="entry name" value="OS03G0429900 PROTEIN"/>
    <property type="match status" value="1"/>
</dbReference>
<keyword evidence="6 9" id="KW-0862">Zinc</keyword>
<dbReference type="Pfam" id="PF08646">
    <property type="entry name" value="Rep_fac-A_C"/>
    <property type="match status" value="1"/>
</dbReference>
<dbReference type="GO" id="GO:0006281">
    <property type="term" value="P:DNA repair"/>
    <property type="evidence" value="ECO:0007669"/>
    <property type="project" value="InterPro"/>
</dbReference>
<evidence type="ECO:0000256" key="2">
    <source>
        <dbReference type="ARBA" id="ARBA00005690"/>
    </source>
</evidence>
<dbReference type="Pfam" id="PF01336">
    <property type="entry name" value="tRNA_anti-codon"/>
    <property type="match status" value="1"/>
</dbReference>
<dbReference type="InterPro" id="IPR013955">
    <property type="entry name" value="Rep_factor-A_C"/>
</dbReference>
<dbReference type="CDD" id="cd04474">
    <property type="entry name" value="RPA1_DBD_A"/>
    <property type="match status" value="1"/>
</dbReference>
<protein>
    <recommendedName>
        <fullName evidence="9">Replication protein A subunit</fullName>
    </recommendedName>
</protein>
<comment type="function">
    <text evidence="9">As part of the heterotrimeric replication protein A complex (RPA/RP-A), binds and stabilizes single-stranded DNA intermediates, that form during DNA replication or upon DNA stress. It prevents their reannealing and in parallel, recruits and activates different proteins and complexes involved in DNA metabolism. Thereby, it plays an essential role both in DNA replication and the cellular response to DNA damage.</text>
</comment>
<evidence type="ECO:0000259" key="11">
    <source>
        <dbReference type="Pfam" id="PF01336"/>
    </source>
</evidence>
<keyword evidence="4 9" id="KW-0479">Metal-binding</keyword>
<keyword evidence="8 9" id="KW-0539">Nucleus</keyword>
<dbReference type="NCBIfam" id="TIGR00617">
    <property type="entry name" value="rpa1"/>
    <property type="match status" value="1"/>
</dbReference>
<feature type="region of interest" description="Disordered" evidence="10">
    <location>
        <begin position="158"/>
        <end position="182"/>
    </location>
</feature>
<comment type="subunit">
    <text evidence="9">Component of the heterotrimeric canonical replication protein A complex (RPA).</text>
</comment>
<dbReference type="FunFam" id="2.40.50.140:FF:000117">
    <property type="entry name" value="Replication protein A subunit"/>
    <property type="match status" value="1"/>
</dbReference>
<proteinExistence type="inferred from homology"/>
<evidence type="ECO:0000259" key="12">
    <source>
        <dbReference type="Pfam" id="PF04057"/>
    </source>
</evidence>
<dbReference type="CDD" id="cd04476">
    <property type="entry name" value="RPA1_DBD_C"/>
    <property type="match status" value="1"/>
</dbReference>
<organism evidence="15">
    <name type="scientific">Arion vulgaris</name>
    <dbReference type="NCBI Taxonomy" id="1028688"/>
    <lineage>
        <taxon>Eukaryota</taxon>
        <taxon>Metazoa</taxon>
        <taxon>Spiralia</taxon>
        <taxon>Lophotrochozoa</taxon>
        <taxon>Mollusca</taxon>
        <taxon>Gastropoda</taxon>
        <taxon>Heterobranchia</taxon>
        <taxon>Euthyneura</taxon>
        <taxon>Panpulmonata</taxon>
        <taxon>Eupulmonata</taxon>
        <taxon>Stylommatophora</taxon>
        <taxon>Helicina</taxon>
        <taxon>Arionoidea</taxon>
        <taxon>Arionidae</taxon>
        <taxon>Arion</taxon>
    </lineage>
</organism>
<dbReference type="InterPro" id="IPR031657">
    <property type="entry name" value="REPA_OB_2"/>
</dbReference>
<gene>
    <name evidence="15" type="primary">ORF73563</name>
</gene>
<evidence type="ECO:0000256" key="3">
    <source>
        <dbReference type="ARBA" id="ARBA00022705"/>
    </source>
</evidence>
<feature type="domain" description="OB" evidence="11">
    <location>
        <begin position="198"/>
        <end position="278"/>
    </location>
</feature>
<dbReference type="GO" id="GO:0005634">
    <property type="term" value="C:nucleus"/>
    <property type="evidence" value="ECO:0007669"/>
    <property type="project" value="UniProtKB-SubCell"/>
</dbReference>
<feature type="region of interest" description="Disordered" evidence="10">
    <location>
        <begin position="117"/>
        <end position="144"/>
    </location>
</feature>
<evidence type="ECO:0000256" key="4">
    <source>
        <dbReference type="ARBA" id="ARBA00022723"/>
    </source>
</evidence>
<dbReference type="EMBL" id="HACG01023430">
    <property type="protein sequence ID" value="CEK70295.1"/>
    <property type="molecule type" value="Transcribed_RNA"/>
</dbReference>
<dbReference type="PANTHER" id="PTHR47165:SF4">
    <property type="entry name" value="OS03G0429900 PROTEIN"/>
    <property type="match status" value="1"/>
</dbReference>
<dbReference type="FunFam" id="2.40.50.140:FF:000064">
    <property type="entry name" value="Replication protein A subunit"/>
    <property type="match status" value="1"/>
</dbReference>
<evidence type="ECO:0000256" key="5">
    <source>
        <dbReference type="ARBA" id="ARBA00022771"/>
    </source>
</evidence>
<comment type="subcellular location">
    <subcellularLocation>
        <location evidence="1 9">Nucleus</location>
    </subcellularLocation>
</comment>
<evidence type="ECO:0000256" key="10">
    <source>
        <dbReference type="SAM" id="MobiDB-lite"/>
    </source>
</evidence>
<evidence type="ECO:0000256" key="9">
    <source>
        <dbReference type="RuleBase" id="RU364130"/>
    </source>
</evidence>
<accession>A0A0B6ZRC4</accession>
<dbReference type="InterPro" id="IPR004365">
    <property type="entry name" value="NA-bd_OB_tRNA"/>
</dbReference>